<organism evidence="4 5">
    <name type="scientific">Actinomadura logoneensis</name>
    <dbReference type="NCBI Taxonomy" id="2293572"/>
    <lineage>
        <taxon>Bacteria</taxon>
        <taxon>Bacillati</taxon>
        <taxon>Actinomycetota</taxon>
        <taxon>Actinomycetes</taxon>
        <taxon>Streptosporangiales</taxon>
        <taxon>Thermomonosporaceae</taxon>
        <taxon>Actinomadura</taxon>
    </lineage>
</organism>
<feature type="domain" description="CBS" evidence="3">
    <location>
        <begin position="9"/>
        <end position="66"/>
    </location>
</feature>
<dbReference type="PROSITE" id="PS51371">
    <property type="entry name" value="CBS"/>
    <property type="match status" value="2"/>
</dbReference>
<evidence type="ECO:0000256" key="1">
    <source>
        <dbReference type="ARBA" id="ARBA00023122"/>
    </source>
</evidence>
<feature type="domain" description="CBS" evidence="3">
    <location>
        <begin position="74"/>
        <end position="129"/>
    </location>
</feature>
<proteinExistence type="predicted"/>
<dbReference type="RefSeq" id="WP_117361040.1">
    <property type="nucleotide sequence ID" value="NZ_QURH01000981.1"/>
</dbReference>
<dbReference type="AlphaFoldDB" id="A0A372JBY2"/>
<dbReference type="EMBL" id="QURH01000981">
    <property type="protein sequence ID" value="RFU37344.1"/>
    <property type="molecule type" value="Genomic_DNA"/>
</dbReference>
<dbReference type="Proteomes" id="UP000261811">
    <property type="component" value="Unassembled WGS sequence"/>
</dbReference>
<dbReference type="SMART" id="SM00116">
    <property type="entry name" value="CBS"/>
    <property type="match status" value="2"/>
</dbReference>
<dbReference type="Pfam" id="PF00571">
    <property type="entry name" value="CBS"/>
    <property type="match status" value="2"/>
</dbReference>
<name>A0A372JBY2_9ACTN</name>
<gene>
    <name evidence="4" type="ORF">DZF91_33405</name>
</gene>
<keyword evidence="5" id="KW-1185">Reference proteome</keyword>
<protein>
    <submittedName>
        <fullName evidence="4">CBS domain-containing protein</fullName>
    </submittedName>
</protein>
<accession>A0A372JBY2</accession>
<evidence type="ECO:0000256" key="2">
    <source>
        <dbReference type="PROSITE-ProRule" id="PRU00703"/>
    </source>
</evidence>
<evidence type="ECO:0000313" key="5">
    <source>
        <dbReference type="Proteomes" id="UP000261811"/>
    </source>
</evidence>
<dbReference type="PANTHER" id="PTHR43080">
    <property type="entry name" value="CBS DOMAIN-CONTAINING PROTEIN CBSX3, MITOCHONDRIAL"/>
    <property type="match status" value="1"/>
</dbReference>
<dbReference type="InterPro" id="IPR051257">
    <property type="entry name" value="Diverse_CBS-Domain"/>
</dbReference>
<evidence type="ECO:0000313" key="4">
    <source>
        <dbReference type="EMBL" id="RFU37344.1"/>
    </source>
</evidence>
<dbReference type="OrthoDB" id="9789996at2"/>
<comment type="caution">
    <text evidence="4">The sequence shown here is derived from an EMBL/GenBank/DDBJ whole genome shotgun (WGS) entry which is preliminary data.</text>
</comment>
<reference evidence="4 5" key="1">
    <citation type="submission" date="2018-08" db="EMBL/GenBank/DDBJ databases">
        <title>Actinomadura jelena sp. nov., a novel Actinomycete isolated from soil in Chad.</title>
        <authorList>
            <person name="Shi L."/>
        </authorList>
    </citation>
    <scope>NUCLEOTIDE SEQUENCE [LARGE SCALE GENOMIC DNA]</scope>
    <source>
        <strain evidence="4 5">NEAU-G17</strain>
    </source>
</reference>
<dbReference type="InterPro" id="IPR000644">
    <property type="entry name" value="CBS_dom"/>
</dbReference>
<dbReference type="InterPro" id="IPR046342">
    <property type="entry name" value="CBS_dom_sf"/>
</dbReference>
<dbReference type="PANTHER" id="PTHR43080:SF2">
    <property type="entry name" value="CBS DOMAIN-CONTAINING PROTEIN"/>
    <property type="match status" value="1"/>
</dbReference>
<dbReference type="SUPFAM" id="SSF54631">
    <property type="entry name" value="CBS-domain pair"/>
    <property type="match status" value="1"/>
</dbReference>
<dbReference type="Gene3D" id="3.10.580.10">
    <property type="entry name" value="CBS-domain"/>
    <property type="match status" value="1"/>
</dbReference>
<evidence type="ECO:0000259" key="3">
    <source>
        <dbReference type="PROSITE" id="PS51371"/>
    </source>
</evidence>
<sequence>MSQKVAELMTEPATTVAPDTDLSTVARLMRDQAIGSVVVAGNDGTVAVVTDRDLVVRGLSRTGHPETLPVREVCSFDPVCVSPDDDVAKALRLMTESKIRRLPVVRDGEPVGVLSLGDLAAGRDGGSVLGRISASAPNG</sequence>
<keyword evidence="1 2" id="KW-0129">CBS domain</keyword>